<dbReference type="RefSeq" id="XP_019331081.1">
    <property type="nucleotide sequence ID" value="XM_019475536.1"/>
</dbReference>
<dbReference type="GeneID" id="30515394"/>
<proteinExistence type="predicted"/>
<accession>A0A1D8PSS3</accession>
<dbReference type="GO" id="GO:0070096">
    <property type="term" value="P:mitochondrial outer membrane translocase complex assembly"/>
    <property type="evidence" value="ECO:0000318"/>
    <property type="project" value="GO_Central"/>
</dbReference>
<dbReference type="PANTHER" id="PTHR28241:SF1">
    <property type="entry name" value="MITOCHONDRIAL IMPORT PROTEIN 1"/>
    <property type="match status" value="1"/>
</dbReference>
<reference evidence="2 3" key="1">
    <citation type="journal article" date="2004" name="Proc. Natl. Acad. Sci. U.S.A.">
        <title>The diploid genome sequence of Candida albicans.</title>
        <authorList>
            <person name="Jones T."/>
            <person name="Federspiel N.A."/>
            <person name="Chibana H."/>
            <person name="Dungan J."/>
            <person name="Kalman S."/>
            <person name="Magee B.B."/>
            <person name="Newport G."/>
            <person name="Thorstenson Y.R."/>
            <person name="Agabian N."/>
            <person name="Magee P.T."/>
            <person name="Davis R.W."/>
            <person name="Scherer S."/>
        </authorList>
    </citation>
    <scope>NUCLEOTIDE SEQUENCE [LARGE SCALE GENOMIC DNA]</scope>
    <source>
        <strain evidence="3">SC5314 / ATCC MYA-2876</strain>
    </source>
</reference>
<dbReference type="CGD" id="CAL0000196264">
    <property type="gene designation" value="MIM1"/>
</dbReference>
<protein>
    <submittedName>
        <fullName evidence="2">Mim1p</fullName>
    </submittedName>
</protein>
<evidence type="ECO:0000313" key="3">
    <source>
        <dbReference type="Proteomes" id="UP000000559"/>
    </source>
</evidence>
<reference evidence="2 3" key="2">
    <citation type="journal article" date="2007" name="Genome Biol.">
        <title>Assembly of the Candida albicans genome into sixteen supercontigs aligned on the eight chromosomes.</title>
        <authorList>
            <person name="van het Hoog M."/>
            <person name="Rast T.J."/>
            <person name="Martchenko M."/>
            <person name="Grindle S."/>
            <person name="Dignard D."/>
            <person name="Hogues H."/>
            <person name="Cuomo C."/>
            <person name="Berriman M."/>
            <person name="Scherer S."/>
            <person name="Magee B.B."/>
            <person name="Whiteway M."/>
            <person name="Chibana H."/>
            <person name="Nantel A."/>
            <person name="Magee P.T."/>
        </authorList>
    </citation>
    <scope>GENOME REANNOTATION</scope>
    <source>
        <strain evidence="3">SC5314 / ATCC MYA-2876</strain>
    </source>
</reference>
<dbReference type="GO" id="GO:0045040">
    <property type="term" value="P:protein insertion into mitochondrial outer membrane"/>
    <property type="evidence" value="ECO:0000318"/>
    <property type="project" value="GO_Central"/>
</dbReference>
<dbReference type="STRING" id="237561.A0A1D8PSS3"/>
<name>A0A1D8PSS3_CANAL</name>
<keyword evidence="3" id="KW-1185">Reference proteome</keyword>
<organism evidence="2 3">
    <name type="scientific">Candida albicans (strain SC5314 / ATCC MYA-2876)</name>
    <name type="common">Yeast</name>
    <dbReference type="NCBI Taxonomy" id="237561"/>
    <lineage>
        <taxon>Eukaryota</taxon>
        <taxon>Fungi</taxon>
        <taxon>Dikarya</taxon>
        <taxon>Ascomycota</taxon>
        <taxon>Saccharomycotina</taxon>
        <taxon>Pichiomycetes</taxon>
        <taxon>Debaryomycetaceae</taxon>
        <taxon>Candida/Lodderomyces clade</taxon>
        <taxon>Candida</taxon>
    </lineage>
</organism>
<gene>
    <name evidence="1 2" type="primary">MIM1</name>
    <name evidence="2" type="ordered locus">CAALFM_CR04520WA</name>
    <name evidence="1" type="ordered locus">orf19.542.2</name>
</gene>
<dbReference type="VEuPathDB" id="FungiDB:CR_04520W_A"/>
<dbReference type="PANTHER" id="PTHR28241">
    <property type="entry name" value="MITOCHONDRIAL IMPORT PROTEIN 1"/>
    <property type="match status" value="1"/>
</dbReference>
<evidence type="ECO:0000313" key="2">
    <source>
        <dbReference type="EMBL" id="AOW31188.1"/>
    </source>
</evidence>
<sequence>MSQEYINPSTLNSSNSLLIDELTESNDLVVLEEQLSPDEVILNADIINTERLIEESRSLEEQPSYVIDIFGILKKAAINLVLPFINGMMLGFGEILAHEIGFRYNWIGARVEPPRRMVQKKNESASKYL</sequence>
<dbReference type="InParanoid" id="A0A1D8PSS3"/>
<dbReference type="Proteomes" id="UP000000559">
    <property type="component" value="Chromosome R"/>
</dbReference>
<dbReference type="InterPro" id="IPR013262">
    <property type="entry name" value="OMP_MIM1/TOM13_mt"/>
</dbReference>
<dbReference type="FunCoup" id="A0A1D8PSS3">
    <property type="interactions" value="25"/>
</dbReference>
<dbReference type="KEGG" id="cal:CAALFM_CR04520WA"/>
<dbReference type="AlphaFoldDB" id="A0A1D8PSS3"/>
<dbReference type="Pfam" id="PF08219">
    <property type="entry name" value="TOM13"/>
    <property type="match status" value="1"/>
</dbReference>
<dbReference type="OMA" id="HESEQKE"/>
<dbReference type="OrthoDB" id="5529571at2759"/>
<evidence type="ECO:0000313" key="1">
    <source>
        <dbReference type="CGD" id="CAL0000196264"/>
    </source>
</evidence>
<dbReference type="GO" id="GO:0005741">
    <property type="term" value="C:mitochondrial outer membrane"/>
    <property type="evidence" value="ECO:0000318"/>
    <property type="project" value="GO_Central"/>
</dbReference>
<dbReference type="EMBL" id="CP017630">
    <property type="protein sequence ID" value="AOW31188.1"/>
    <property type="molecule type" value="Genomic_DNA"/>
</dbReference>
<reference evidence="2 3" key="3">
    <citation type="journal article" date="2013" name="Genome Biol.">
        <title>Assembly of a phased diploid Candida albicans genome facilitates allele-specific measurements and provides a simple model for repeat and indel structure.</title>
        <authorList>
            <person name="Muzzey D."/>
            <person name="Schwartz K."/>
            <person name="Weissman J.S."/>
            <person name="Sherlock G."/>
        </authorList>
    </citation>
    <scope>NUCLEOTIDE SEQUENCE [LARGE SCALE GENOMIC DNA]</scope>
    <source>
        <strain evidence="3">SC5314 / ATCC MYA-2876</strain>
    </source>
</reference>